<keyword evidence="3" id="KW-1185">Reference proteome</keyword>
<accession>K4F6A8</accession>
<dbReference type="GeneID" id="13993572"/>
<evidence type="ECO:0000256" key="1">
    <source>
        <dbReference type="SAM" id="Phobius"/>
    </source>
</evidence>
<reference evidence="2 3" key="1">
    <citation type="journal article" date="2012" name="J. Virol.">
        <title>Genome Sequence of Cronobacter sakazakii Myovirus vB_CsaM_GAP31.</title>
        <authorList>
            <person name="Abbasifar R."/>
            <person name="Kropinski A.M."/>
            <person name="Sabour P.M."/>
            <person name="Ackermann H.W."/>
            <person name="Alanis Villa A."/>
            <person name="Abbasifar A."/>
            <person name="Griffiths M.W."/>
        </authorList>
    </citation>
    <scope>NUCLEOTIDE SEQUENCE [LARGE SCALE GENOMIC DNA]</scope>
</reference>
<dbReference type="RefSeq" id="YP_006987088.1">
    <property type="nucleotide sequence ID" value="NC_019400.1"/>
</dbReference>
<dbReference type="EMBL" id="JN882284">
    <property type="protein sequence ID" value="AFC21433.1"/>
    <property type="molecule type" value="Genomic_DNA"/>
</dbReference>
<dbReference type="KEGG" id="vg:13993572"/>
<name>K4F6A8_9CAUD</name>
<feature type="transmembrane region" description="Helical" evidence="1">
    <location>
        <begin position="12"/>
        <end position="33"/>
    </location>
</feature>
<organism evidence="2 3">
    <name type="scientific">Cronobacter phage vB_CsaM_GAP31</name>
    <dbReference type="NCBI Taxonomy" id="1141135"/>
    <lineage>
        <taxon>Viruses</taxon>
        <taxon>Duplodnaviria</taxon>
        <taxon>Heunggongvirae</taxon>
        <taxon>Uroviricota</taxon>
        <taxon>Caudoviricetes</taxon>
        <taxon>Vequintavirinae</taxon>
        <taxon>Seunavirus</taxon>
        <taxon>Seunavirus GAP31</taxon>
    </lineage>
</organism>
<protein>
    <submittedName>
        <fullName evidence="2">Uncharacterized protein</fullName>
    </submittedName>
</protein>
<keyword evidence="1" id="KW-1133">Transmembrane helix</keyword>
<proteinExistence type="predicted"/>
<sequence>MGVNNGGTMKLSHFICAVLCLMALTMLTTLGLAYTADYQQQTNDILGGGLSMFMIEVIVLIFGAMIVDASNW</sequence>
<keyword evidence="1" id="KW-0472">Membrane</keyword>
<dbReference type="Proteomes" id="UP000000458">
    <property type="component" value="Segment"/>
</dbReference>
<evidence type="ECO:0000313" key="3">
    <source>
        <dbReference type="Proteomes" id="UP000000458"/>
    </source>
</evidence>
<evidence type="ECO:0000313" key="2">
    <source>
        <dbReference type="EMBL" id="AFC21433.1"/>
    </source>
</evidence>
<feature type="transmembrane region" description="Helical" evidence="1">
    <location>
        <begin position="45"/>
        <end position="67"/>
    </location>
</feature>
<keyword evidence="1" id="KW-0812">Transmembrane</keyword>
<gene>
    <name evidence="2" type="ORF">GAP31_252</name>
</gene>